<dbReference type="Proteomes" id="UP001620234">
    <property type="component" value="Unassembled WGS sequence"/>
</dbReference>
<dbReference type="RefSeq" id="WP_404672474.1">
    <property type="nucleotide sequence ID" value="NZ_JBJDPD010000051.1"/>
</dbReference>
<comment type="caution">
    <text evidence="2">The sequence shown here is derived from an EMBL/GenBank/DDBJ whole genome shotgun (WGS) entry which is preliminary data.</text>
</comment>
<protein>
    <submittedName>
        <fullName evidence="2">MerR family DNA-binding transcriptional regulator</fullName>
    </submittedName>
</protein>
<dbReference type="InterPro" id="IPR000551">
    <property type="entry name" value="MerR-type_HTH_dom"/>
</dbReference>
<proteinExistence type="predicted"/>
<name>A0ABW8LF34_9GAMM</name>
<keyword evidence="2" id="KW-0238">DNA-binding</keyword>
<dbReference type="PROSITE" id="PS00552">
    <property type="entry name" value="HTH_MERR_1"/>
    <property type="match status" value="1"/>
</dbReference>
<gene>
    <name evidence="2" type="ORF">ACI2I3_13205</name>
</gene>
<feature type="non-terminal residue" evidence="2">
    <location>
        <position position="36"/>
    </location>
</feature>
<evidence type="ECO:0000259" key="1">
    <source>
        <dbReference type="PROSITE" id="PS50937"/>
    </source>
</evidence>
<feature type="domain" description="HTH merR-type" evidence="1">
    <location>
        <begin position="2"/>
        <end position="36"/>
    </location>
</feature>
<dbReference type="GO" id="GO:0003677">
    <property type="term" value="F:DNA binding"/>
    <property type="evidence" value="ECO:0007669"/>
    <property type="project" value="UniProtKB-KW"/>
</dbReference>
<evidence type="ECO:0000313" key="3">
    <source>
        <dbReference type="Proteomes" id="UP001620234"/>
    </source>
</evidence>
<evidence type="ECO:0000313" key="2">
    <source>
        <dbReference type="EMBL" id="MFK4002284.1"/>
    </source>
</evidence>
<dbReference type="Gene3D" id="1.10.1660.10">
    <property type="match status" value="1"/>
</dbReference>
<sequence length="36" mass="4008">MHLKIGELSKKTSCSVLTIRFYEKEGLIPEPEGTDG</sequence>
<dbReference type="InterPro" id="IPR009061">
    <property type="entry name" value="DNA-bd_dom_put_sf"/>
</dbReference>
<dbReference type="Pfam" id="PF00376">
    <property type="entry name" value="MerR"/>
    <property type="match status" value="1"/>
</dbReference>
<reference evidence="2 3" key="1">
    <citation type="submission" date="2024-11" db="EMBL/GenBank/DDBJ databases">
        <title>The Natural Products Discovery Center: Release of the First 8490 Sequenced Strains for Exploring Actinobacteria Biosynthetic Diversity.</title>
        <authorList>
            <person name="Kalkreuter E."/>
            <person name="Kautsar S.A."/>
            <person name="Yang D."/>
            <person name="Bader C.D."/>
            <person name="Teijaro C.N."/>
            <person name="Fluegel L."/>
            <person name="Davis C.M."/>
            <person name="Simpson J.R."/>
            <person name="Lauterbach L."/>
            <person name="Steele A.D."/>
            <person name="Gui C."/>
            <person name="Meng S."/>
            <person name="Li G."/>
            <person name="Viehrig K."/>
            <person name="Ye F."/>
            <person name="Su P."/>
            <person name="Kiefer A.F."/>
            <person name="Nichols A."/>
            <person name="Cepeda A.J."/>
            <person name="Yan W."/>
            <person name="Fan B."/>
            <person name="Jiang Y."/>
            <person name="Adhikari A."/>
            <person name="Zheng C.-J."/>
            <person name="Schuster L."/>
            <person name="Cowan T.M."/>
            <person name="Smanski M.J."/>
            <person name="Chevrette M.G."/>
            <person name="De Carvalho L.P.S."/>
            <person name="Shen B."/>
        </authorList>
    </citation>
    <scope>NUCLEOTIDE SEQUENCE [LARGE SCALE GENOMIC DNA]</scope>
    <source>
        <strain evidence="2 3">NPDC077433</strain>
    </source>
</reference>
<organism evidence="2 3">
    <name type="scientific">Psychrobacter namhaensis</name>
    <dbReference type="NCBI Taxonomy" id="292734"/>
    <lineage>
        <taxon>Bacteria</taxon>
        <taxon>Pseudomonadati</taxon>
        <taxon>Pseudomonadota</taxon>
        <taxon>Gammaproteobacteria</taxon>
        <taxon>Moraxellales</taxon>
        <taxon>Moraxellaceae</taxon>
        <taxon>Psychrobacter</taxon>
    </lineage>
</organism>
<dbReference type="PROSITE" id="PS50937">
    <property type="entry name" value="HTH_MERR_2"/>
    <property type="match status" value="1"/>
</dbReference>
<accession>A0ABW8LF34</accession>
<dbReference type="SUPFAM" id="SSF46955">
    <property type="entry name" value="Putative DNA-binding domain"/>
    <property type="match status" value="1"/>
</dbReference>
<dbReference type="EMBL" id="JBJDPD010000051">
    <property type="protein sequence ID" value="MFK4002284.1"/>
    <property type="molecule type" value="Genomic_DNA"/>
</dbReference>
<keyword evidence="3" id="KW-1185">Reference proteome</keyword>